<keyword evidence="1" id="KW-0238">DNA-binding</keyword>
<organism evidence="3 4">
    <name type="scientific">Candidatus Avipropionibacterium avicola</name>
    <dbReference type="NCBI Taxonomy" id="2840701"/>
    <lineage>
        <taxon>Bacteria</taxon>
        <taxon>Bacillati</taxon>
        <taxon>Actinomycetota</taxon>
        <taxon>Actinomycetes</taxon>
        <taxon>Propionibacteriales</taxon>
        <taxon>Propionibacteriaceae</taxon>
        <taxon>Propionibacteriaceae incertae sedis</taxon>
        <taxon>Candidatus Avipropionibacterium</taxon>
    </lineage>
</organism>
<reference evidence="3" key="2">
    <citation type="journal article" date="2021" name="PeerJ">
        <title>Extensive microbial diversity within the chicken gut microbiome revealed by metagenomics and culture.</title>
        <authorList>
            <person name="Gilroy R."/>
            <person name="Ravi A."/>
            <person name="Getino M."/>
            <person name="Pursley I."/>
            <person name="Horton D.L."/>
            <person name="Alikhan N.F."/>
            <person name="Baker D."/>
            <person name="Gharbi K."/>
            <person name="Hall N."/>
            <person name="Watson M."/>
            <person name="Adriaenssens E.M."/>
            <person name="Foster-Nyarko E."/>
            <person name="Jarju S."/>
            <person name="Secka A."/>
            <person name="Antonio M."/>
            <person name="Oren A."/>
            <person name="Chaudhuri R.R."/>
            <person name="La Ragione R."/>
            <person name="Hildebrand F."/>
            <person name="Pallen M.J."/>
        </authorList>
    </citation>
    <scope>NUCLEOTIDE SEQUENCE</scope>
    <source>
        <strain evidence="3">ChiGjej1B1-24693</strain>
    </source>
</reference>
<feature type="domain" description="HTH cro/C1-type" evidence="2">
    <location>
        <begin position="8"/>
        <end position="61"/>
    </location>
</feature>
<dbReference type="EMBL" id="DVLP01000144">
    <property type="protein sequence ID" value="HIT74870.1"/>
    <property type="molecule type" value="Genomic_DNA"/>
</dbReference>
<name>A0A9D1GXZ3_9ACTN</name>
<dbReference type="GO" id="GO:0003677">
    <property type="term" value="F:DNA binding"/>
    <property type="evidence" value="ECO:0007669"/>
    <property type="project" value="UniProtKB-KW"/>
</dbReference>
<dbReference type="GO" id="GO:0003700">
    <property type="term" value="F:DNA-binding transcription factor activity"/>
    <property type="evidence" value="ECO:0007669"/>
    <property type="project" value="TreeGrafter"/>
</dbReference>
<evidence type="ECO:0000256" key="1">
    <source>
        <dbReference type="ARBA" id="ARBA00023125"/>
    </source>
</evidence>
<dbReference type="InterPro" id="IPR050807">
    <property type="entry name" value="TransReg_Diox_bact_type"/>
</dbReference>
<proteinExistence type="predicted"/>
<dbReference type="SUPFAM" id="SSF47413">
    <property type="entry name" value="lambda repressor-like DNA-binding domains"/>
    <property type="match status" value="1"/>
</dbReference>
<dbReference type="SMART" id="SM00530">
    <property type="entry name" value="HTH_XRE"/>
    <property type="match status" value="1"/>
</dbReference>
<dbReference type="GO" id="GO:0005829">
    <property type="term" value="C:cytosol"/>
    <property type="evidence" value="ECO:0007669"/>
    <property type="project" value="TreeGrafter"/>
</dbReference>
<sequence>MDTFGSRLRALRQQAGLSQAALGGESYSASYISYLESGRRQPTEEVLVHLAGALGVPCDDLVETDQQSYAVGSSALTLQVADAALREAQRVGDPELICARAEVVIEHAVAAHRADLWWQAQQSRMHALVALGRFAEACEVGDALAAHPITHGAAQLACEVLAMLGRAHRAQGHLELALARTGEALDRMADEPVAAPVRAEVLIVRVAVLMDCGLVDEAVRACDELNRLRDAVDSDQGRGQIAWVVGNVAFLTGEVASGIDEHATAEQLFRPEVDLVLWARFRQASARMRLDAGLVDGVADLVNSAAMALSLVGGPGDLANLEMVRATQALVDGSPREALLLADGVVDEPTPLSPQSRADVHLLRHRAWLALDNVEAAREALRQAALLYEAADAWQRATGAWRARADLESA</sequence>
<evidence type="ECO:0000259" key="2">
    <source>
        <dbReference type="PROSITE" id="PS50943"/>
    </source>
</evidence>
<evidence type="ECO:0000313" key="3">
    <source>
        <dbReference type="EMBL" id="HIT74870.1"/>
    </source>
</evidence>
<dbReference type="CDD" id="cd00093">
    <property type="entry name" value="HTH_XRE"/>
    <property type="match status" value="1"/>
</dbReference>
<protein>
    <submittedName>
        <fullName evidence="3">Helix-turn-helix transcriptional regulator</fullName>
    </submittedName>
</protein>
<dbReference type="PANTHER" id="PTHR46797:SF1">
    <property type="entry name" value="METHYLPHOSPHONATE SYNTHASE"/>
    <property type="match status" value="1"/>
</dbReference>
<dbReference type="Proteomes" id="UP000886842">
    <property type="component" value="Unassembled WGS sequence"/>
</dbReference>
<dbReference type="InterPro" id="IPR011990">
    <property type="entry name" value="TPR-like_helical_dom_sf"/>
</dbReference>
<dbReference type="SUPFAM" id="SSF48452">
    <property type="entry name" value="TPR-like"/>
    <property type="match status" value="1"/>
</dbReference>
<dbReference type="InterPro" id="IPR010982">
    <property type="entry name" value="Lambda_DNA-bd_dom_sf"/>
</dbReference>
<dbReference type="Gene3D" id="1.10.260.40">
    <property type="entry name" value="lambda repressor-like DNA-binding domains"/>
    <property type="match status" value="1"/>
</dbReference>
<dbReference type="Gene3D" id="1.25.40.10">
    <property type="entry name" value="Tetratricopeptide repeat domain"/>
    <property type="match status" value="1"/>
</dbReference>
<dbReference type="PROSITE" id="PS50943">
    <property type="entry name" value="HTH_CROC1"/>
    <property type="match status" value="1"/>
</dbReference>
<dbReference type="PANTHER" id="PTHR46797">
    <property type="entry name" value="HTH-TYPE TRANSCRIPTIONAL REGULATOR"/>
    <property type="match status" value="1"/>
</dbReference>
<dbReference type="AlphaFoldDB" id="A0A9D1GXZ3"/>
<dbReference type="InterPro" id="IPR001387">
    <property type="entry name" value="Cro/C1-type_HTH"/>
</dbReference>
<evidence type="ECO:0000313" key="4">
    <source>
        <dbReference type="Proteomes" id="UP000886842"/>
    </source>
</evidence>
<gene>
    <name evidence="3" type="ORF">IAA98_04730</name>
</gene>
<reference evidence="3" key="1">
    <citation type="submission" date="2020-10" db="EMBL/GenBank/DDBJ databases">
        <authorList>
            <person name="Gilroy R."/>
        </authorList>
    </citation>
    <scope>NUCLEOTIDE SEQUENCE</scope>
    <source>
        <strain evidence="3">ChiGjej1B1-24693</strain>
    </source>
</reference>
<comment type="caution">
    <text evidence="3">The sequence shown here is derived from an EMBL/GenBank/DDBJ whole genome shotgun (WGS) entry which is preliminary data.</text>
</comment>
<accession>A0A9D1GXZ3</accession>
<dbReference type="Pfam" id="PF13560">
    <property type="entry name" value="HTH_31"/>
    <property type="match status" value="1"/>
</dbReference>